<dbReference type="WBParaSite" id="RSKR_0000466400.1">
    <property type="protein sequence ID" value="RSKR_0000466400.1"/>
    <property type="gene ID" value="RSKR_0000466400"/>
</dbReference>
<organism evidence="1 2">
    <name type="scientific">Rhabditophanes sp. KR3021</name>
    <dbReference type="NCBI Taxonomy" id="114890"/>
    <lineage>
        <taxon>Eukaryota</taxon>
        <taxon>Metazoa</taxon>
        <taxon>Ecdysozoa</taxon>
        <taxon>Nematoda</taxon>
        <taxon>Chromadorea</taxon>
        <taxon>Rhabditida</taxon>
        <taxon>Tylenchina</taxon>
        <taxon>Panagrolaimomorpha</taxon>
        <taxon>Strongyloidoidea</taxon>
        <taxon>Alloionematidae</taxon>
        <taxon>Rhabditophanes</taxon>
    </lineage>
</organism>
<protein>
    <submittedName>
        <fullName evidence="2">Alanine--tRNA ligase</fullName>
    </submittedName>
</protein>
<sequence>MTIGSNQLRRSFINYFVKNGHTYVPSSNVVPKNDGSLLFTTAGMNQFKHIFLNQAPSELGTLKRAVNSQKCIRAGGKHNDLEDVGKDNYHHTFFEMLGNWSFKDYFKAEACSYAWSYLTQELEIDKRLLYVTYFGGDQRLGLSADLEAKEIWHNLGVDDKHIVKGNVKDNFWEMGSNSGPCGPCSEIHIDRIKNRGNVSHLVNQDDADVVEIWNLVFMTQERLDDGSLKMLKGKFIDCGMGFERLLSIMQNKSSAYDTDLFENLMSAIYSMRTKNGKKYGGEVGSRLLDDCSYRIVADHIRTISIAMADGVVPGNVDQGFLVKKLIRRAGYSIVEKLNCPVGSLSKLVPIVVDSLGQAYPELNEHKDIIINSVNVEEAKFWNVINRNMKKIMSTIISTSDQVVSGDNAWFLYNSLGVPLDTTIQIAESVGKSVDTNRFHFLSKSGRKKGNVLKAVG</sequence>
<reference evidence="2" key="1">
    <citation type="submission" date="2016-11" db="UniProtKB">
        <authorList>
            <consortium name="WormBaseParasite"/>
        </authorList>
    </citation>
    <scope>IDENTIFICATION</scope>
    <source>
        <strain evidence="2">KR3021</strain>
    </source>
</reference>
<evidence type="ECO:0000313" key="1">
    <source>
        <dbReference type="Proteomes" id="UP000095286"/>
    </source>
</evidence>
<dbReference type="Proteomes" id="UP000095286">
    <property type="component" value="Unplaced"/>
</dbReference>
<name>A0AC35TW01_9BILA</name>
<accession>A0AC35TW01</accession>
<evidence type="ECO:0000313" key="2">
    <source>
        <dbReference type="WBParaSite" id="RSKR_0000466400.1"/>
    </source>
</evidence>
<proteinExistence type="predicted"/>